<evidence type="ECO:0000313" key="2">
    <source>
        <dbReference type="EMBL" id="KAK8149407.1"/>
    </source>
</evidence>
<comment type="similarity">
    <text evidence="1">Belongs to the ustYa family.</text>
</comment>
<name>A0AAW0S4L7_9HYPO</name>
<dbReference type="InterPro" id="IPR021765">
    <property type="entry name" value="UstYa-like"/>
</dbReference>
<sequence length="109" mass="12260">MPLLRRVVLKAPHVYIVTKLRHRQLLGQINVFPVAPAPTRARARHLKLTGELPVNANKIQQALHPEYYHKKYAPTEFGDKGALGKVHIDHCLKSLRQSITCASDVSPII</sequence>
<dbReference type="Proteomes" id="UP001397290">
    <property type="component" value="Unassembled WGS sequence"/>
</dbReference>
<evidence type="ECO:0000256" key="1">
    <source>
        <dbReference type="ARBA" id="ARBA00035112"/>
    </source>
</evidence>
<dbReference type="AlphaFoldDB" id="A0AAW0S4L7"/>
<organism evidence="2 3">
    <name type="scientific">Beauveria asiatica</name>
    <dbReference type="NCBI Taxonomy" id="1069075"/>
    <lineage>
        <taxon>Eukaryota</taxon>
        <taxon>Fungi</taxon>
        <taxon>Dikarya</taxon>
        <taxon>Ascomycota</taxon>
        <taxon>Pezizomycotina</taxon>
        <taxon>Sordariomycetes</taxon>
        <taxon>Hypocreomycetidae</taxon>
        <taxon>Hypocreales</taxon>
        <taxon>Cordycipitaceae</taxon>
        <taxon>Beauveria</taxon>
    </lineage>
</organism>
<dbReference type="Pfam" id="PF11807">
    <property type="entry name" value="UstYa"/>
    <property type="match status" value="1"/>
</dbReference>
<evidence type="ECO:0000313" key="3">
    <source>
        <dbReference type="Proteomes" id="UP001397290"/>
    </source>
</evidence>
<reference evidence="2 3" key="1">
    <citation type="submission" date="2020-02" db="EMBL/GenBank/DDBJ databases">
        <title>Comparative genomics of the hypocrealean fungal genus Beauvera.</title>
        <authorList>
            <person name="Showalter D.N."/>
            <person name="Bushley K.E."/>
            <person name="Rehner S.A."/>
        </authorList>
    </citation>
    <scope>NUCLEOTIDE SEQUENCE [LARGE SCALE GENOMIC DNA]</scope>
    <source>
        <strain evidence="2 3">ARSEF4384</strain>
    </source>
</reference>
<proteinExistence type="inferred from homology"/>
<dbReference type="EMBL" id="JAAHCF010000050">
    <property type="protein sequence ID" value="KAK8149407.1"/>
    <property type="molecule type" value="Genomic_DNA"/>
</dbReference>
<comment type="caution">
    <text evidence="2">The sequence shown here is derived from an EMBL/GenBank/DDBJ whole genome shotgun (WGS) entry which is preliminary data.</text>
</comment>
<gene>
    <name evidence="2" type="ORF">G3M48_007135</name>
</gene>
<dbReference type="GO" id="GO:0043386">
    <property type="term" value="P:mycotoxin biosynthetic process"/>
    <property type="evidence" value="ECO:0007669"/>
    <property type="project" value="InterPro"/>
</dbReference>
<accession>A0AAW0S4L7</accession>
<protein>
    <submittedName>
        <fullName evidence="2">Uncharacterized protein</fullName>
    </submittedName>
</protein>
<keyword evidence="3" id="KW-1185">Reference proteome</keyword>